<feature type="transmembrane region" description="Helical" evidence="1">
    <location>
        <begin position="510"/>
        <end position="527"/>
    </location>
</feature>
<keyword evidence="1" id="KW-0472">Membrane</keyword>
<dbReference type="Proteomes" id="UP000486602">
    <property type="component" value="Unassembled WGS sequence"/>
</dbReference>
<feature type="transmembrane region" description="Helical" evidence="1">
    <location>
        <begin position="534"/>
        <end position="551"/>
    </location>
</feature>
<feature type="transmembrane region" description="Helical" evidence="1">
    <location>
        <begin position="123"/>
        <end position="141"/>
    </location>
</feature>
<feature type="transmembrane region" description="Helical" evidence="1">
    <location>
        <begin position="371"/>
        <end position="386"/>
    </location>
</feature>
<name>A0A7K3WML7_9FLAO</name>
<feature type="transmembrane region" description="Helical" evidence="1">
    <location>
        <begin position="224"/>
        <end position="243"/>
    </location>
</feature>
<dbReference type="Pfam" id="PF09586">
    <property type="entry name" value="YfhO"/>
    <property type="match status" value="1"/>
</dbReference>
<proteinExistence type="predicted"/>
<dbReference type="AlphaFoldDB" id="A0A7K3WML7"/>
<feature type="transmembrane region" description="Helical" evidence="1">
    <location>
        <begin position="192"/>
        <end position="212"/>
    </location>
</feature>
<evidence type="ECO:0000256" key="1">
    <source>
        <dbReference type="SAM" id="Phobius"/>
    </source>
</evidence>
<protein>
    <submittedName>
        <fullName evidence="2">YfhO family protein</fullName>
    </submittedName>
</protein>
<feature type="transmembrane region" description="Helical" evidence="1">
    <location>
        <begin position="92"/>
        <end position="117"/>
    </location>
</feature>
<evidence type="ECO:0000313" key="2">
    <source>
        <dbReference type="EMBL" id="NEN22724.1"/>
    </source>
</evidence>
<feature type="transmembrane region" description="Helical" evidence="1">
    <location>
        <begin position="12"/>
        <end position="30"/>
    </location>
</feature>
<evidence type="ECO:0000313" key="3">
    <source>
        <dbReference type="Proteomes" id="UP000486602"/>
    </source>
</evidence>
<accession>A0A7K3WML7</accession>
<feature type="transmembrane region" description="Helical" evidence="1">
    <location>
        <begin position="857"/>
        <end position="880"/>
    </location>
</feature>
<keyword evidence="1" id="KW-0812">Transmembrane</keyword>
<dbReference type="InterPro" id="IPR018580">
    <property type="entry name" value="Uncharacterised_YfhO"/>
</dbReference>
<sequence>MSQIFRKILPHLIVIAAFVGISAIYFYPAFTGNQLKQGDITHFRGMSQEISEYRRMFGEEPLWTNSMFAGMPAYQISVLYPNDILRFVDQVITLGLPVPVKYLFLYMVGFYLLLLAFRLKPGLAAVGALAFAFSSYFIIIIEAGHNSKAHAIGYLAPVLAGIIWTFRGKFLLGAAVTAFFVALQVHANHVQITYYFGILVAFYALARLINAFRQKAVPQFVKASAFLIVAGAIGVLANSNILWNTYNYSKATTRGTSELTINPDGSSNQSNVTAGLDRDYVTQWSYGIGETFSLLIPNAHGGESGALIDENTQKENPQLYNDLARGYQATNVFPNTYWGDQPFTSGPVYVGALIVLLFLLGAFFIQGPIKWALVATAILTIMLAWGKNFMGLTDFFLDYIPGYHKFRAVTIILSITELVFPLLGFLFLKKVYQEPDFLITRKKKFLAVSGALVGLLLLLLAIPDTFFSFLSSNESNAFNAAIGGNAGVDVLNYAEALKAQRIANFRGDTFRSLAFVLLGISLIWAFANRKLKTPILIGALALLVIIDLWSVDKRYLNNEKVRGKFVQWQPKEDAKSAYLATPADLEILKREEQNNPRLTDEINGAVSAFKTEQKTKGKSDLNQINDVKFAALRFNTDYRVLPLQGTFQDARTAYFHKSIGGYHGAKLKRIQEVYDFYIAPEMSAIINALQNDPTVDNVNRVLRNNSVLNMLNTKYIIYNNDAPPMENPFALGSAWFVEDLVKVSDADQEIQELGDIDIRTEAVVDERFADELSGFSYQEAADAQIAVETHLPNYIKYLYESPVPQATIFSEMYYADGWNAYLDGKKVDYFRANYLLRAMIIPEGVHTIEFKFMPQSFATANIVSSIFTVAVLLLLVFGFWSERRNMKSDEVWPEAVES</sequence>
<feature type="transmembrane region" description="Helical" evidence="1">
    <location>
        <begin position="346"/>
        <end position="364"/>
    </location>
</feature>
<reference evidence="2 3" key="1">
    <citation type="submission" date="2020-02" db="EMBL/GenBank/DDBJ databases">
        <title>Out from the shadows clarifying the taxonomy of the family Cryomorphaceae and related taxa by utilizing the GTDB taxonomic framework.</title>
        <authorList>
            <person name="Bowman J.P."/>
        </authorList>
    </citation>
    <scope>NUCLEOTIDE SEQUENCE [LARGE SCALE GENOMIC DNA]</scope>
    <source>
        <strain evidence="2 3">QSSC 1-22</strain>
    </source>
</reference>
<comment type="caution">
    <text evidence="2">The sequence shown here is derived from an EMBL/GenBank/DDBJ whole genome shotgun (WGS) entry which is preliminary data.</text>
</comment>
<dbReference type="RefSeq" id="WP_163283452.1">
    <property type="nucleotide sequence ID" value="NZ_JAAGVY010000005.1"/>
</dbReference>
<organism evidence="2 3">
    <name type="scientific">Cryomorpha ignava</name>
    <dbReference type="NCBI Taxonomy" id="101383"/>
    <lineage>
        <taxon>Bacteria</taxon>
        <taxon>Pseudomonadati</taxon>
        <taxon>Bacteroidota</taxon>
        <taxon>Flavobacteriia</taxon>
        <taxon>Flavobacteriales</taxon>
        <taxon>Cryomorphaceae</taxon>
        <taxon>Cryomorpha</taxon>
    </lineage>
</organism>
<dbReference type="EMBL" id="JAAGVY010000005">
    <property type="protein sequence ID" value="NEN22724.1"/>
    <property type="molecule type" value="Genomic_DNA"/>
</dbReference>
<feature type="transmembrane region" description="Helical" evidence="1">
    <location>
        <begin position="153"/>
        <end position="180"/>
    </location>
</feature>
<dbReference type="PANTHER" id="PTHR38454">
    <property type="entry name" value="INTEGRAL MEMBRANE PROTEIN-RELATED"/>
    <property type="match status" value="1"/>
</dbReference>
<feature type="transmembrane region" description="Helical" evidence="1">
    <location>
        <begin position="444"/>
        <end position="462"/>
    </location>
</feature>
<keyword evidence="1" id="KW-1133">Transmembrane helix</keyword>
<feature type="transmembrane region" description="Helical" evidence="1">
    <location>
        <begin position="406"/>
        <end position="428"/>
    </location>
</feature>
<gene>
    <name evidence="2" type="ORF">G3O08_04290</name>
</gene>
<keyword evidence="3" id="KW-1185">Reference proteome</keyword>
<dbReference type="PANTHER" id="PTHR38454:SF1">
    <property type="entry name" value="INTEGRAL MEMBRANE PROTEIN"/>
    <property type="match status" value="1"/>
</dbReference>